<dbReference type="PROSITE" id="PS51257">
    <property type="entry name" value="PROKAR_LIPOPROTEIN"/>
    <property type="match status" value="1"/>
</dbReference>
<dbReference type="AlphaFoldDB" id="A0AAN0K3J3"/>
<dbReference type="KEGG" id="aqu:109593142"/>
<accession>A0AAN0K3J3</accession>
<dbReference type="Proteomes" id="UP000007879">
    <property type="component" value="Unassembled WGS sequence"/>
</dbReference>
<reference evidence="1" key="2">
    <citation type="submission" date="2024-06" db="UniProtKB">
        <authorList>
            <consortium name="EnsemblMetazoa"/>
        </authorList>
    </citation>
    <scope>IDENTIFICATION</scope>
</reference>
<evidence type="ECO:0000313" key="1">
    <source>
        <dbReference type="EnsemblMetazoa" id="XP_019863921.1"/>
    </source>
</evidence>
<dbReference type="RefSeq" id="XP_019863921.1">
    <property type="nucleotide sequence ID" value="XM_020008362.1"/>
</dbReference>
<name>A0AAN0K3J3_AMPQE</name>
<keyword evidence="2" id="KW-1185">Reference proteome</keyword>
<dbReference type="GeneID" id="109593142"/>
<evidence type="ECO:0000313" key="2">
    <source>
        <dbReference type="Proteomes" id="UP000007879"/>
    </source>
</evidence>
<organism evidence="1 2">
    <name type="scientific">Amphimedon queenslandica</name>
    <name type="common">Sponge</name>
    <dbReference type="NCBI Taxonomy" id="400682"/>
    <lineage>
        <taxon>Eukaryota</taxon>
        <taxon>Metazoa</taxon>
        <taxon>Porifera</taxon>
        <taxon>Demospongiae</taxon>
        <taxon>Heteroscleromorpha</taxon>
        <taxon>Haplosclerida</taxon>
        <taxon>Niphatidae</taxon>
        <taxon>Amphimedon</taxon>
    </lineage>
</organism>
<sequence>MIKLLRHLHIIAEAKNRKEGSYFFPCALQSCKKLNPAPTEIQPLLIAWEIQNGGTKTLAIPQGLFPLTIVHLLEKKNIVQFAPDPDSDDETEFYRYHDAMSLRVFNEEYTIDIINRYTHIEIRFYDCKEFCPQIRELVMDAIKKSNNDLKVGKNHIFAFKCPRKNKRCYCIVKEDLSSTRCTQCRSHCKVLQGDDNSYRCWFSDCQSSSPGTKASLEDPPTKKRRLKLSASDRFRNVSDRLAGVILSCLIAVSGKLNAKKLITQGLHDEMITGHDIDSKKAAKLVLVIQTTLDAQPNPEAYLNDVCSALKELGEKQITDIVNELEQSKTD</sequence>
<protein>
    <submittedName>
        <fullName evidence="1">Uncharacterized protein</fullName>
    </submittedName>
</protein>
<proteinExistence type="predicted"/>
<reference evidence="2" key="1">
    <citation type="journal article" date="2010" name="Nature">
        <title>The Amphimedon queenslandica genome and the evolution of animal complexity.</title>
        <authorList>
            <person name="Srivastava M."/>
            <person name="Simakov O."/>
            <person name="Chapman J."/>
            <person name="Fahey B."/>
            <person name="Gauthier M.E."/>
            <person name="Mitros T."/>
            <person name="Richards G.S."/>
            <person name="Conaco C."/>
            <person name="Dacre M."/>
            <person name="Hellsten U."/>
            <person name="Larroux C."/>
            <person name="Putnam N.H."/>
            <person name="Stanke M."/>
            <person name="Adamska M."/>
            <person name="Darling A."/>
            <person name="Degnan S.M."/>
            <person name="Oakley T.H."/>
            <person name="Plachetzki D.C."/>
            <person name="Zhai Y."/>
            <person name="Adamski M."/>
            <person name="Calcino A."/>
            <person name="Cummins S.F."/>
            <person name="Goodstein D.M."/>
            <person name="Harris C."/>
            <person name="Jackson D.J."/>
            <person name="Leys S.P."/>
            <person name="Shu S."/>
            <person name="Woodcroft B.J."/>
            <person name="Vervoort M."/>
            <person name="Kosik K.S."/>
            <person name="Manning G."/>
            <person name="Degnan B.M."/>
            <person name="Rokhsar D.S."/>
        </authorList>
    </citation>
    <scope>NUCLEOTIDE SEQUENCE [LARGE SCALE GENOMIC DNA]</scope>
</reference>
<dbReference type="EnsemblMetazoa" id="XM_020008362.1">
    <property type="protein sequence ID" value="XP_019863921.1"/>
    <property type="gene ID" value="LOC109593142"/>
</dbReference>